<dbReference type="InterPro" id="IPR050167">
    <property type="entry name" value="Ser_Thr_protein_kinase"/>
</dbReference>
<evidence type="ECO:0000259" key="1">
    <source>
        <dbReference type="PROSITE" id="PS50011"/>
    </source>
</evidence>
<gene>
    <name evidence="2" type="ORF">BSAL_59020</name>
</gene>
<evidence type="ECO:0000313" key="3">
    <source>
        <dbReference type="Proteomes" id="UP000051952"/>
    </source>
</evidence>
<dbReference type="AlphaFoldDB" id="A0A0S4IPY0"/>
<dbReference type="SUPFAM" id="SSF52047">
    <property type="entry name" value="RNI-like"/>
    <property type="match status" value="1"/>
</dbReference>
<dbReference type="GO" id="GO:0004672">
    <property type="term" value="F:protein kinase activity"/>
    <property type="evidence" value="ECO:0007669"/>
    <property type="project" value="InterPro"/>
</dbReference>
<organism evidence="2 3">
    <name type="scientific">Bodo saltans</name>
    <name type="common">Flagellated protozoan</name>
    <dbReference type="NCBI Taxonomy" id="75058"/>
    <lineage>
        <taxon>Eukaryota</taxon>
        <taxon>Discoba</taxon>
        <taxon>Euglenozoa</taxon>
        <taxon>Kinetoplastea</taxon>
        <taxon>Metakinetoplastina</taxon>
        <taxon>Eubodonida</taxon>
        <taxon>Bodonidae</taxon>
        <taxon>Bodo</taxon>
    </lineage>
</organism>
<dbReference type="InterPro" id="IPR001245">
    <property type="entry name" value="Ser-Thr/Tyr_kinase_cat_dom"/>
</dbReference>
<dbReference type="OrthoDB" id="544350at2759"/>
<dbReference type="GO" id="GO:0005524">
    <property type="term" value="F:ATP binding"/>
    <property type="evidence" value="ECO:0007669"/>
    <property type="project" value="InterPro"/>
</dbReference>
<name>A0A0S4IPY0_BODSA</name>
<dbReference type="SUPFAM" id="SSF56112">
    <property type="entry name" value="Protein kinase-like (PK-like)"/>
    <property type="match status" value="1"/>
</dbReference>
<keyword evidence="2" id="KW-0808">Transferase</keyword>
<accession>A0A0S4IPY0</accession>
<dbReference type="InterPro" id="IPR032675">
    <property type="entry name" value="LRR_dom_sf"/>
</dbReference>
<keyword evidence="3" id="KW-1185">Reference proteome</keyword>
<feature type="domain" description="Protein kinase" evidence="1">
    <location>
        <begin position="92"/>
        <end position="342"/>
    </location>
</feature>
<dbReference type="PROSITE" id="PS50011">
    <property type="entry name" value="PROTEIN_KINASE_DOM"/>
    <property type="match status" value="1"/>
</dbReference>
<dbReference type="Proteomes" id="UP000051952">
    <property type="component" value="Unassembled WGS sequence"/>
</dbReference>
<reference evidence="3" key="1">
    <citation type="submission" date="2015-09" db="EMBL/GenBank/DDBJ databases">
        <authorList>
            <consortium name="Pathogen Informatics"/>
        </authorList>
    </citation>
    <scope>NUCLEOTIDE SEQUENCE [LARGE SCALE GENOMIC DNA]</scope>
    <source>
        <strain evidence="3">Lake Konstanz</strain>
    </source>
</reference>
<dbReference type="InterPro" id="IPR011009">
    <property type="entry name" value="Kinase-like_dom_sf"/>
</dbReference>
<dbReference type="Pfam" id="PF07714">
    <property type="entry name" value="PK_Tyr_Ser-Thr"/>
    <property type="match status" value="1"/>
</dbReference>
<dbReference type="EMBL" id="CYKH01000238">
    <property type="protein sequence ID" value="CUF08096.1"/>
    <property type="molecule type" value="Genomic_DNA"/>
</dbReference>
<proteinExistence type="predicted"/>
<dbReference type="InterPro" id="IPR000719">
    <property type="entry name" value="Prot_kinase_dom"/>
</dbReference>
<dbReference type="Gene3D" id="3.80.10.10">
    <property type="entry name" value="Ribonuclease Inhibitor"/>
    <property type="match status" value="1"/>
</dbReference>
<dbReference type="PANTHER" id="PTHR23257">
    <property type="entry name" value="SERINE-THREONINE PROTEIN KINASE"/>
    <property type="match status" value="1"/>
</dbReference>
<sequence length="592" mass="64614">MRAIVNKIVAKGQSEASKAPTLTNLLQPRTSRNLSREIEEWLVTHDIITLLEGLTVHLLRTLPYDEIEETDKWLDGKKVSKSATAALQQDDVTLTTSEGWRTSGGATVMDGVWQNQPVSCVMVKRQGLAMGSAAIKAHQHSIACLTATVPQICSVTHEGVLPTYGYWSTDDSIGLLHARISPESCLTAQLHSKRSHLTTHWVLTVAQGVLSGLGHLHTLGYLHRNINTDCIFELYPQQYVIGGFDFTVRSSRGRITAPAWAPRVPAPEVLHTRTFESSTDVFAFGVLMLEMCSYGAPLSLPLPVNRPPHIPVALWKIVTPCLNVSRDARPTCHAVLAGGRSVDGVPDTPCQRRVQSRHGMTQHVAIENVQEADWSVVEEAMHRNDVVTELSLRNCHVGASSSPLPKRHLTHLSIDNVTLNAGSFLHRPLRDYIIVAGASLVELRLSNLDIHPAESMCSLLRGLPGWTPQLSLLSLTALGLSSDTLRSLCDALGEPDMWPSLHRLELGRGDILPSYGVSSLCTALLRDHRVRTLCLSGAVLDYFGVGQLAQLIRESKTLTEVSLVGVALGEVGGRVIDSAKRHAVNNTLQVLL</sequence>
<dbReference type="VEuPathDB" id="TriTrypDB:BSAL_59020"/>
<dbReference type="Gene3D" id="1.10.510.10">
    <property type="entry name" value="Transferase(Phosphotransferase) domain 1"/>
    <property type="match status" value="1"/>
</dbReference>
<protein>
    <submittedName>
        <fullName evidence="2">Protein tyrosine kinase, putative</fullName>
    </submittedName>
</protein>
<keyword evidence="2" id="KW-0418">Kinase</keyword>
<evidence type="ECO:0000313" key="2">
    <source>
        <dbReference type="EMBL" id="CUF08096.1"/>
    </source>
</evidence>